<accession>A0A4D9DT63</accession>
<dbReference type="AlphaFoldDB" id="A0A4D9DT63"/>
<organism evidence="1 2">
    <name type="scientific">Platysternon megacephalum</name>
    <name type="common">big-headed turtle</name>
    <dbReference type="NCBI Taxonomy" id="55544"/>
    <lineage>
        <taxon>Eukaryota</taxon>
        <taxon>Metazoa</taxon>
        <taxon>Chordata</taxon>
        <taxon>Craniata</taxon>
        <taxon>Vertebrata</taxon>
        <taxon>Euteleostomi</taxon>
        <taxon>Archelosauria</taxon>
        <taxon>Testudinata</taxon>
        <taxon>Testudines</taxon>
        <taxon>Cryptodira</taxon>
        <taxon>Durocryptodira</taxon>
        <taxon>Testudinoidea</taxon>
        <taxon>Platysternidae</taxon>
        <taxon>Platysternon</taxon>
    </lineage>
</organism>
<reference evidence="1 2" key="1">
    <citation type="submission" date="2019-04" db="EMBL/GenBank/DDBJ databases">
        <title>Draft genome of the big-headed turtle Platysternon megacephalum.</title>
        <authorList>
            <person name="Gong S."/>
        </authorList>
    </citation>
    <scope>NUCLEOTIDE SEQUENCE [LARGE SCALE GENOMIC DNA]</scope>
    <source>
        <strain evidence="1">DO16091913</strain>
        <tissue evidence="1">Muscle</tissue>
    </source>
</reference>
<reference evidence="1 2" key="2">
    <citation type="submission" date="2019-04" db="EMBL/GenBank/DDBJ databases">
        <title>The genome sequence of big-headed turtle.</title>
        <authorList>
            <person name="Gong S."/>
        </authorList>
    </citation>
    <scope>NUCLEOTIDE SEQUENCE [LARGE SCALE GENOMIC DNA]</scope>
    <source>
        <strain evidence="1">DO16091913</strain>
        <tissue evidence="1">Muscle</tissue>
    </source>
</reference>
<name>A0A4D9DT63_9SAUR</name>
<dbReference type="EMBL" id="QXTE01000431">
    <property type="protein sequence ID" value="TFJ98072.1"/>
    <property type="molecule type" value="Genomic_DNA"/>
</dbReference>
<protein>
    <submittedName>
        <fullName evidence="1">Sorting nexin-24</fullName>
    </submittedName>
</protein>
<keyword evidence="2" id="KW-1185">Reference proteome</keyword>
<sequence>MSLHQNSQVLIGLSHCSHGFLLSHRPVMIFHKDPYVLPSSTELLPDIVLSGVLRGFYRPASSCWGKAAPKCLAGPHVLSRQGS</sequence>
<dbReference type="OrthoDB" id="93876at2759"/>
<comment type="caution">
    <text evidence="1">The sequence shown here is derived from an EMBL/GenBank/DDBJ whole genome shotgun (WGS) entry which is preliminary data.</text>
</comment>
<evidence type="ECO:0000313" key="2">
    <source>
        <dbReference type="Proteomes" id="UP000297703"/>
    </source>
</evidence>
<gene>
    <name evidence="1" type="ORF">DR999_PMT20026</name>
</gene>
<evidence type="ECO:0000313" key="1">
    <source>
        <dbReference type="EMBL" id="TFJ98072.1"/>
    </source>
</evidence>
<proteinExistence type="predicted"/>
<dbReference type="Proteomes" id="UP000297703">
    <property type="component" value="Unassembled WGS sequence"/>
</dbReference>